<evidence type="ECO:0000256" key="2">
    <source>
        <dbReference type="ARBA" id="ARBA00022705"/>
    </source>
</evidence>
<comment type="subcellular location">
    <subcellularLocation>
        <location evidence="6 7">Cytoplasm</location>
    </subcellularLocation>
</comment>
<keyword evidence="5 6" id="KW-0238">DNA-binding</keyword>
<dbReference type="InterPro" id="IPR038729">
    <property type="entry name" value="Rad50/SbcC_AAA"/>
</dbReference>
<dbReference type="PANTHER" id="PTHR32182:SF0">
    <property type="entry name" value="DNA REPLICATION AND REPAIR PROTEIN RECF"/>
    <property type="match status" value="1"/>
</dbReference>
<dbReference type="SUPFAM" id="SSF52540">
    <property type="entry name" value="P-loop containing nucleoside triphosphate hydrolases"/>
    <property type="match status" value="1"/>
</dbReference>
<dbReference type="PANTHER" id="PTHR32182">
    <property type="entry name" value="DNA REPLICATION AND REPAIR PROTEIN RECF"/>
    <property type="match status" value="1"/>
</dbReference>
<reference evidence="9 10" key="1">
    <citation type="submission" date="2019-02" db="EMBL/GenBank/DDBJ databases">
        <title>Genomic Encyclopedia of Type Strains, Phase IV (KMG-IV): sequencing the most valuable type-strain genomes for metagenomic binning, comparative biology and taxonomic classification.</title>
        <authorList>
            <person name="Goeker M."/>
        </authorList>
    </citation>
    <scope>NUCLEOTIDE SEQUENCE [LARGE SCALE GENOMIC DNA]</scope>
    <source>
        <strain evidence="9 10">DSM 18116</strain>
    </source>
</reference>
<dbReference type="NCBIfam" id="TIGR00611">
    <property type="entry name" value="recf"/>
    <property type="match status" value="1"/>
</dbReference>
<keyword evidence="3 6" id="KW-0547">Nucleotide-binding</keyword>
<dbReference type="Pfam" id="PF13476">
    <property type="entry name" value="AAA_23"/>
    <property type="match status" value="1"/>
</dbReference>
<proteinExistence type="inferred from homology"/>
<evidence type="ECO:0000256" key="3">
    <source>
        <dbReference type="ARBA" id="ARBA00022741"/>
    </source>
</evidence>
<feature type="binding site" evidence="6">
    <location>
        <begin position="54"/>
        <end position="61"/>
    </location>
    <ligand>
        <name>ATP</name>
        <dbReference type="ChEBI" id="CHEBI:30616"/>
    </ligand>
</feature>
<dbReference type="InterPro" id="IPR001238">
    <property type="entry name" value="DNA-binding_RecF"/>
</dbReference>
<comment type="function">
    <text evidence="6 7">The RecF protein is involved in DNA metabolism; it is required for DNA replication and normal SOS inducibility. RecF binds preferentially to single-stranded, linear DNA. It also seems to bind ATP.</text>
</comment>
<comment type="caution">
    <text evidence="9">The sequence shown here is derived from an EMBL/GenBank/DDBJ whole genome shotgun (WGS) entry which is preliminary data.</text>
</comment>
<evidence type="ECO:0000256" key="7">
    <source>
        <dbReference type="RuleBase" id="RU000578"/>
    </source>
</evidence>
<evidence type="ECO:0000256" key="6">
    <source>
        <dbReference type="HAMAP-Rule" id="MF_00365"/>
    </source>
</evidence>
<dbReference type="InterPro" id="IPR042174">
    <property type="entry name" value="RecF_2"/>
</dbReference>
<name>A0A4Q7N4S5_9BACT</name>
<organism evidence="9 10">
    <name type="scientific">Pseudobacter ginsenosidimutans</name>
    <dbReference type="NCBI Taxonomy" id="661488"/>
    <lineage>
        <taxon>Bacteria</taxon>
        <taxon>Pseudomonadati</taxon>
        <taxon>Bacteroidota</taxon>
        <taxon>Chitinophagia</taxon>
        <taxon>Chitinophagales</taxon>
        <taxon>Chitinophagaceae</taxon>
        <taxon>Pseudobacter</taxon>
    </lineage>
</organism>
<dbReference type="GO" id="GO:0006302">
    <property type="term" value="P:double-strand break repair"/>
    <property type="evidence" value="ECO:0007669"/>
    <property type="project" value="InterPro"/>
</dbReference>
<dbReference type="PROSITE" id="PS00618">
    <property type="entry name" value="RECF_2"/>
    <property type="match status" value="1"/>
</dbReference>
<evidence type="ECO:0000256" key="4">
    <source>
        <dbReference type="ARBA" id="ARBA00022840"/>
    </source>
</evidence>
<protein>
    <recommendedName>
        <fullName evidence="6 7">DNA replication and repair protein RecF</fullName>
    </recommendedName>
</protein>
<dbReference type="AlphaFoldDB" id="A0A4Q7N4S5"/>
<dbReference type="GO" id="GO:0005737">
    <property type="term" value="C:cytoplasm"/>
    <property type="evidence" value="ECO:0007669"/>
    <property type="project" value="UniProtKB-SubCell"/>
</dbReference>
<dbReference type="GO" id="GO:0003697">
    <property type="term" value="F:single-stranded DNA binding"/>
    <property type="evidence" value="ECO:0007669"/>
    <property type="project" value="UniProtKB-UniRule"/>
</dbReference>
<dbReference type="HAMAP" id="MF_00365">
    <property type="entry name" value="RecF"/>
    <property type="match status" value="1"/>
</dbReference>
<dbReference type="InterPro" id="IPR027417">
    <property type="entry name" value="P-loop_NTPase"/>
</dbReference>
<dbReference type="GO" id="GO:0009432">
    <property type="term" value="P:SOS response"/>
    <property type="evidence" value="ECO:0007669"/>
    <property type="project" value="UniProtKB-UniRule"/>
</dbReference>
<dbReference type="InterPro" id="IPR018078">
    <property type="entry name" value="DNA-binding_RecF_CS"/>
</dbReference>
<keyword evidence="6 7" id="KW-0227">DNA damage</keyword>
<evidence type="ECO:0000256" key="5">
    <source>
        <dbReference type="ARBA" id="ARBA00023125"/>
    </source>
</evidence>
<dbReference type="GO" id="GO:0005524">
    <property type="term" value="F:ATP binding"/>
    <property type="evidence" value="ECO:0007669"/>
    <property type="project" value="UniProtKB-UniRule"/>
</dbReference>
<evidence type="ECO:0000259" key="8">
    <source>
        <dbReference type="Pfam" id="PF13476"/>
    </source>
</evidence>
<keyword evidence="4 6" id="KW-0067">ATP-binding</keyword>
<keyword evidence="1 6" id="KW-0963">Cytoplasm</keyword>
<dbReference type="GO" id="GO:0006260">
    <property type="term" value="P:DNA replication"/>
    <property type="evidence" value="ECO:0007669"/>
    <property type="project" value="UniProtKB-UniRule"/>
</dbReference>
<dbReference type="Proteomes" id="UP000293874">
    <property type="component" value="Unassembled WGS sequence"/>
</dbReference>
<keyword evidence="10" id="KW-1185">Reference proteome</keyword>
<dbReference type="Gene3D" id="3.40.50.300">
    <property type="entry name" value="P-loop containing nucleotide triphosphate hydrolases"/>
    <property type="match status" value="1"/>
</dbReference>
<dbReference type="Gene3D" id="1.20.1050.90">
    <property type="entry name" value="RecF/RecN/SMC, N-terminal domain"/>
    <property type="match status" value="1"/>
</dbReference>
<keyword evidence="6 7" id="KW-0234">DNA repair</keyword>
<gene>
    <name evidence="6" type="primary">recF</name>
    <name evidence="9" type="ORF">EV199_1900</name>
</gene>
<comment type="similarity">
    <text evidence="6 7">Belongs to the RecF family.</text>
</comment>
<dbReference type="GO" id="GO:0016887">
    <property type="term" value="F:ATP hydrolysis activity"/>
    <property type="evidence" value="ECO:0007669"/>
    <property type="project" value="InterPro"/>
</dbReference>
<dbReference type="RefSeq" id="WP_225979876.1">
    <property type="nucleotide sequence ID" value="NZ_CP042431.1"/>
</dbReference>
<dbReference type="GO" id="GO:0000731">
    <property type="term" value="P:DNA synthesis involved in DNA repair"/>
    <property type="evidence" value="ECO:0007669"/>
    <property type="project" value="TreeGrafter"/>
</dbReference>
<sequence length="387" mass="45507">MQFGLILRRKRLKVDNLYSNFDPLLFLHSISLVQFKNYTHREFDFSERIVGICGRNGVGKTNLLDAIYYCCFTKSYFGRSDNSHVQHGSSGFRLVANMELQGRKEEAVCILRENGKKEFYLEGELYEKFARHVGRYPCVIIAPDDIRIIMEGSEERRRFTDALLSQLDARYLQQLIDYNRVLQQRNGFLKSMAEKNIRDTSLLDVYDQQLIQFGEYIFSKRKEFLAELIPAVKNFYKQIAATDEELELEYESQLLKESFPQLLQRMRQKDVLLQRTNAGVHKDDLDIMLKQQAFKNLASQGQRKSLLFAMKLAEFELLKKHKGFAPLLLLDDVFEKLDEQRMHNLLAWVCVQNDGQIFLTDTHEERIRNHFDALKQQYQVISLQEAE</sequence>
<feature type="domain" description="Rad50/SbcC-type AAA" evidence="8">
    <location>
        <begin position="30"/>
        <end position="265"/>
    </location>
</feature>
<keyword evidence="2 6" id="KW-0235">DNA replication</keyword>
<evidence type="ECO:0000313" key="9">
    <source>
        <dbReference type="EMBL" id="RZS76024.1"/>
    </source>
</evidence>
<evidence type="ECO:0000256" key="1">
    <source>
        <dbReference type="ARBA" id="ARBA00022490"/>
    </source>
</evidence>
<dbReference type="EMBL" id="SGXA01000001">
    <property type="protein sequence ID" value="RZS76024.1"/>
    <property type="molecule type" value="Genomic_DNA"/>
</dbReference>
<accession>A0A4Q7N4S5</accession>
<keyword evidence="6 7" id="KW-0742">SOS response</keyword>
<evidence type="ECO:0000313" key="10">
    <source>
        <dbReference type="Proteomes" id="UP000293874"/>
    </source>
</evidence>